<dbReference type="InterPro" id="IPR017441">
    <property type="entry name" value="Protein_kinase_ATP_BS"/>
</dbReference>
<dbReference type="InterPro" id="IPR014756">
    <property type="entry name" value="Ig_E-set"/>
</dbReference>
<dbReference type="Gene3D" id="3.30.200.20">
    <property type="entry name" value="Phosphorylase Kinase, domain 1"/>
    <property type="match status" value="1"/>
</dbReference>
<dbReference type="Proteomes" id="UP001164746">
    <property type="component" value="Chromosome 14"/>
</dbReference>
<evidence type="ECO:0000256" key="2">
    <source>
        <dbReference type="ARBA" id="ARBA00023180"/>
    </source>
</evidence>
<reference evidence="7" key="1">
    <citation type="submission" date="2022-11" db="EMBL/GenBank/DDBJ databases">
        <title>Centuries of genome instability and evolution in soft-shell clam transmissible cancer (bioRxiv).</title>
        <authorList>
            <person name="Hart S.F.M."/>
            <person name="Yonemitsu M.A."/>
            <person name="Giersch R.M."/>
            <person name="Beal B.F."/>
            <person name="Arriagada G."/>
            <person name="Davis B.W."/>
            <person name="Ostrander E.A."/>
            <person name="Goff S.P."/>
            <person name="Metzger M.J."/>
        </authorList>
    </citation>
    <scope>NUCLEOTIDE SEQUENCE</scope>
    <source>
        <strain evidence="7">MELC-2E11</strain>
        <tissue evidence="7">Siphon/mantle</tissue>
    </source>
</reference>
<keyword evidence="8" id="KW-1185">Reference proteome</keyword>
<gene>
    <name evidence="7" type="ORF">MAR_011381</name>
</gene>
<keyword evidence="5" id="KW-1133">Transmembrane helix</keyword>
<keyword evidence="3" id="KW-0547">Nucleotide-binding</keyword>
<comment type="subcellular location">
    <subcellularLocation>
        <location evidence="1">Membrane</location>
        <topology evidence="1">Single-pass membrane protein</topology>
    </subcellularLocation>
</comment>
<accession>A0ABY7FXB2</accession>
<dbReference type="PROSITE" id="PS00107">
    <property type="entry name" value="PROTEIN_KINASE_ATP"/>
    <property type="match status" value="1"/>
</dbReference>
<keyword evidence="3" id="KW-0067">ATP-binding</keyword>
<dbReference type="PANTHER" id="PTHR24416:SF564">
    <property type="entry name" value="MACROPHAGE-STIMULATING PROTEIN RECEPTOR"/>
    <property type="match status" value="1"/>
</dbReference>
<feature type="binding site" evidence="3">
    <location>
        <position position="456"/>
    </location>
    <ligand>
        <name>ATP</name>
        <dbReference type="ChEBI" id="CHEBI:30616"/>
    </ligand>
</feature>
<dbReference type="PRINTS" id="PR00109">
    <property type="entry name" value="TYRKINASE"/>
</dbReference>
<proteinExistence type="predicted"/>
<evidence type="ECO:0000259" key="6">
    <source>
        <dbReference type="PROSITE" id="PS50011"/>
    </source>
</evidence>
<feature type="transmembrane region" description="Helical" evidence="5">
    <location>
        <begin position="319"/>
        <end position="341"/>
    </location>
</feature>
<dbReference type="Gene3D" id="1.10.510.10">
    <property type="entry name" value="Transferase(Phosphotransferase) domain 1"/>
    <property type="match status" value="1"/>
</dbReference>
<dbReference type="InterPro" id="IPR002909">
    <property type="entry name" value="IPT_dom"/>
</dbReference>
<evidence type="ECO:0000256" key="3">
    <source>
        <dbReference type="PROSITE-ProRule" id="PRU10141"/>
    </source>
</evidence>
<protein>
    <submittedName>
        <fullName evidence="7">SEA-like protein</fullName>
    </submittedName>
</protein>
<sequence>MGPVSGGTNVVIRGNNFHIGDKQEVSIGITSCDVISLNRTVIVCQTRPAPTLLDSTRRQRRAVRKSFVIVTIDGAILNSPEPFEYRADSTVTKVSPPFTIQNGGTKLFIEGTNLHIVQNPRIGVITPNGKVAYDDCKADVKYGGMNMTCSTPNIMPLMSSLDQSSVHDVGMFLLMDGIEELKTTKYRLIYNPNPEVSKFENKDHVVEFDTTDSLLTITRKIVSRGLSGSDYYYRLLQMVGKNLPRGVTMDDYKVYIGDELCNMTLLRSAYLQCKPQKPASLEGKGPKLPVMVHIGKYLKFSPGELIFVAPEVIQGALNIGIIILIVLLILIIIASIVVVVIMKKRHLCCWKDKNARAIHYLGGTDPRLDAEGQLLMDQNRRNDYEEQGRGAETAGASAYSTGIDEETRILLQDQHLLIERQYLQMGEILGAGHFGSVFKAYLTIPDEKGDNLVAVKTLHQNSPREIDVQAFLKEAIIMKDFNHPNVLNLIDFGLSRDIYEKDYYASENKKTMLPVKWMALECLEKGKYSSKSDVWSFGIVLWELMTRGVNPYPEVDNWDIVRYLKHGRRMPQPQYCPDELSSTRFKGSKGNNEPKDMNGAAGKAGQGDMEKETESSPMIQDKGSVGKGESVA</sequence>
<dbReference type="Pfam" id="PF01833">
    <property type="entry name" value="TIG"/>
    <property type="match status" value="1"/>
</dbReference>
<dbReference type="InterPro" id="IPR000719">
    <property type="entry name" value="Prot_kinase_dom"/>
</dbReference>
<dbReference type="SUPFAM" id="SSF56112">
    <property type="entry name" value="Protein kinase-like (PK-like)"/>
    <property type="match status" value="1"/>
</dbReference>
<dbReference type="SUPFAM" id="SSF81296">
    <property type="entry name" value="E set domains"/>
    <property type="match status" value="1"/>
</dbReference>
<dbReference type="PROSITE" id="PS50011">
    <property type="entry name" value="PROTEIN_KINASE_DOM"/>
    <property type="match status" value="1"/>
</dbReference>
<dbReference type="InterPro" id="IPR011009">
    <property type="entry name" value="Kinase-like_dom_sf"/>
</dbReference>
<dbReference type="PANTHER" id="PTHR24416">
    <property type="entry name" value="TYROSINE-PROTEIN KINASE RECEPTOR"/>
    <property type="match status" value="1"/>
</dbReference>
<feature type="domain" description="Protein kinase" evidence="6">
    <location>
        <begin position="308"/>
        <end position="632"/>
    </location>
</feature>
<evidence type="ECO:0000256" key="5">
    <source>
        <dbReference type="SAM" id="Phobius"/>
    </source>
</evidence>
<dbReference type="InterPro" id="IPR013783">
    <property type="entry name" value="Ig-like_fold"/>
</dbReference>
<dbReference type="Pfam" id="PF07714">
    <property type="entry name" value="PK_Tyr_Ser-Thr"/>
    <property type="match status" value="1"/>
</dbReference>
<evidence type="ECO:0000256" key="1">
    <source>
        <dbReference type="ARBA" id="ARBA00004167"/>
    </source>
</evidence>
<feature type="region of interest" description="Disordered" evidence="4">
    <location>
        <begin position="574"/>
        <end position="632"/>
    </location>
</feature>
<dbReference type="EMBL" id="CP111025">
    <property type="protein sequence ID" value="WAR25677.1"/>
    <property type="molecule type" value="Genomic_DNA"/>
</dbReference>
<dbReference type="InterPro" id="IPR050122">
    <property type="entry name" value="RTK"/>
</dbReference>
<dbReference type="InterPro" id="IPR001245">
    <property type="entry name" value="Ser-Thr/Tyr_kinase_cat_dom"/>
</dbReference>
<name>A0ABY7FXB2_MYAAR</name>
<keyword evidence="5" id="KW-0472">Membrane</keyword>
<evidence type="ECO:0000313" key="7">
    <source>
        <dbReference type="EMBL" id="WAR25677.1"/>
    </source>
</evidence>
<keyword evidence="2" id="KW-0325">Glycoprotein</keyword>
<evidence type="ECO:0000313" key="8">
    <source>
        <dbReference type="Proteomes" id="UP001164746"/>
    </source>
</evidence>
<dbReference type="Gene3D" id="2.60.40.10">
    <property type="entry name" value="Immunoglobulins"/>
    <property type="match status" value="1"/>
</dbReference>
<organism evidence="7 8">
    <name type="scientific">Mya arenaria</name>
    <name type="common">Soft-shell clam</name>
    <dbReference type="NCBI Taxonomy" id="6604"/>
    <lineage>
        <taxon>Eukaryota</taxon>
        <taxon>Metazoa</taxon>
        <taxon>Spiralia</taxon>
        <taxon>Lophotrochozoa</taxon>
        <taxon>Mollusca</taxon>
        <taxon>Bivalvia</taxon>
        <taxon>Autobranchia</taxon>
        <taxon>Heteroconchia</taxon>
        <taxon>Euheterodonta</taxon>
        <taxon>Imparidentia</taxon>
        <taxon>Neoheterodontei</taxon>
        <taxon>Myida</taxon>
        <taxon>Myoidea</taxon>
        <taxon>Myidae</taxon>
        <taxon>Mya</taxon>
    </lineage>
</organism>
<keyword evidence="5" id="KW-0812">Transmembrane</keyword>
<evidence type="ECO:0000256" key="4">
    <source>
        <dbReference type="SAM" id="MobiDB-lite"/>
    </source>
</evidence>
<feature type="compositionally biased region" description="Polar residues" evidence="4">
    <location>
        <begin position="580"/>
        <end position="591"/>
    </location>
</feature>